<dbReference type="GO" id="GO:0019645">
    <property type="term" value="P:anaerobic electron transport chain"/>
    <property type="evidence" value="ECO:0007669"/>
    <property type="project" value="InterPro"/>
</dbReference>
<feature type="transmembrane region" description="Helical" evidence="1">
    <location>
        <begin position="189"/>
        <end position="213"/>
    </location>
</feature>
<keyword evidence="1" id="KW-1133">Transmembrane helix</keyword>
<evidence type="ECO:0000256" key="1">
    <source>
        <dbReference type="SAM" id="Phobius"/>
    </source>
</evidence>
<keyword evidence="1" id="KW-0472">Membrane</keyword>
<evidence type="ECO:0000313" key="3">
    <source>
        <dbReference type="Proteomes" id="UP000278542"/>
    </source>
</evidence>
<dbReference type="PANTHER" id="PTHR38095">
    <property type="entry name" value="ANAEROBIC DIMETHYL SULFOXIDE REDUCTASE CHAIN YNFH"/>
    <property type="match status" value="1"/>
</dbReference>
<gene>
    <name evidence="2" type="ORF">DES39_0820</name>
</gene>
<keyword evidence="1" id="KW-0812">Transmembrane</keyword>
<feature type="transmembrane region" description="Helical" evidence="1">
    <location>
        <begin position="251"/>
        <end position="275"/>
    </location>
</feature>
<dbReference type="GO" id="GO:0005886">
    <property type="term" value="C:plasma membrane"/>
    <property type="evidence" value="ECO:0007669"/>
    <property type="project" value="TreeGrafter"/>
</dbReference>
<dbReference type="OrthoDB" id="4394845at2"/>
<name>A0A495RJS8_9GAMM</name>
<dbReference type="RefSeq" id="WP_121144468.1">
    <property type="nucleotide sequence ID" value="NZ_RBWY01000001.1"/>
</dbReference>
<comment type="caution">
    <text evidence="2">The sequence shown here is derived from an EMBL/GenBank/DDBJ whole genome shotgun (WGS) entry which is preliminary data.</text>
</comment>
<protein>
    <submittedName>
        <fullName evidence="2">Anaerobic dimethyl sulfoxide reductase subunit C (Anchor subunit)</fullName>
    </submittedName>
</protein>
<dbReference type="AlphaFoldDB" id="A0A495RJS8"/>
<reference evidence="2 3" key="1">
    <citation type="submission" date="2018-10" db="EMBL/GenBank/DDBJ databases">
        <title>Genomic Encyclopedia of Type Strains, Phase IV (KMG-IV): sequencing the most valuable type-strain genomes for metagenomic binning, comparative biology and taxonomic classification.</title>
        <authorList>
            <person name="Goeker M."/>
        </authorList>
    </citation>
    <scope>NUCLEOTIDE SEQUENCE [LARGE SCALE GENOMIC DNA]</scope>
    <source>
        <strain evidence="2 3">DSM 22228</strain>
    </source>
</reference>
<dbReference type="EMBL" id="RBWY01000001">
    <property type="protein sequence ID" value="RKS87581.1"/>
    <property type="molecule type" value="Genomic_DNA"/>
</dbReference>
<sequence length="279" mass="30740">MHELPLVFFTIFGQMGAGAVLIAGLCYLISQEPQRLIKIERINIAALIIMAIGMGIASLHLGHPLRALNVIFGIGRSPMSNEIFSFGVLFGITFVNVLHAYFTPPNRGNKFAWLKKIVLKLNQIPAITKLLAALQVIVSVFFVWMIVATYMLPTVKNWDTPYTAMQMYTSMLILGGALVIPFGLRRSGFIFFIVGIAAVLITKLSYIGFVSQITPDLALAQHSFWYLQCGLLALALLITFVALLKVNKASGIYILSLILALAGELCGRIAFYNLWAIPM</sequence>
<accession>A0A495RJS8</accession>
<dbReference type="GO" id="GO:0009389">
    <property type="term" value="F:dimethyl sulfoxide reductase activity"/>
    <property type="evidence" value="ECO:0007669"/>
    <property type="project" value="TreeGrafter"/>
</dbReference>
<organism evidence="2 3">
    <name type="scientific">Orbus hercynius</name>
    <dbReference type="NCBI Taxonomy" id="593135"/>
    <lineage>
        <taxon>Bacteria</taxon>
        <taxon>Pseudomonadati</taxon>
        <taxon>Pseudomonadota</taxon>
        <taxon>Gammaproteobacteria</taxon>
        <taxon>Orbales</taxon>
        <taxon>Orbaceae</taxon>
        <taxon>Orbus</taxon>
    </lineage>
</organism>
<proteinExistence type="predicted"/>
<feature type="transmembrane region" description="Helical" evidence="1">
    <location>
        <begin position="42"/>
        <end position="63"/>
    </location>
</feature>
<keyword evidence="3" id="KW-1185">Reference proteome</keyword>
<dbReference type="InterPro" id="IPR007059">
    <property type="entry name" value="DmsC"/>
</dbReference>
<evidence type="ECO:0000313" key="2">
    <source>
        <dbReference type="EMBL" id="RKS87581.1"/>
    </source>
</evidence>
<dbReference type="PANTHER" id="PTHR38095:SF3">
    <property type="entry name" value="ANAEROBIC DIMETHYL SULFOXIDE REDUCTASE, SUBUNIT C"/>
    <property type="match status" value="1"/>
</dbReference>
<feature type="transmembrane region" description="Helical" evidence="1">
    <location>
        <begin position="83"/>
        <end position="102"/>
    </location>
</feature>
<feature type="transmembrane region" description="Helical" evidence="1">
    <location>
        <begin position="6"/>
        <end position="30"/>
    </location>
</feature>
<feature type="transmembrane region" description="Helical" evidence="1">
    <location>
        <begin position="225"/>
        <end position="244"/>
    </location>
</feature>
<dbReference type="GO" id="GO:0009390">
    <property type="term" value="C:dimethyl sulfoxide reductase complex"/>
    <property type="evidence" value="ECO:0007669"/>
    <property type="project" value="TreeGrafter"/>
</dbReference>
<feature type="transmembrane region" description="Helical" evidence="1">
    <location>
        <begin position="164"/>
        <end position="182"/>
    </location>
</feature>
<dbReference type="Pfam" id="PF04976">
    <property type="entry name" value="DmsC"/>
    <property type="match status" value="1"/>
</dbReference>
<feature type="transmembrane region" description="Helical" evidence="1">
    <location>
        <begin position="130"/>
        <end position="152"/>
    </location>
</feature>
<dbReference type="Proteomes" id="UP000278542">
    <property type="component" value="Unassembled WGS sequence"/>
</dbReference>